<evidence type="ECO:0000313" key="3">
    <source>
        <dbReference type="Proteomes" id="UP000724874"/>
    </source>
</evidence>
<feature type="compositionally biased region" description="Acidic residues" evidence="1">
    <location>
        <begin position="20"/>
        <end position="43"/>
    </location>
</feature>
<organism evidence="2 3">
    <name type="scientific">Gymnopilus junonius</name>
    <name type="common">Spectacular rustgill mushroom</name>
    <name type="synonym">Gymnopilus spectabilis subsp. junonius</name>
    <dbReference type="NCBI Taxonomy" id="109634"/>
    <lineage>
        <taxon>Eukaryota</taxon>
        <taxon>Fungi</taxon>
        <taxon>Dikarya</taxon>
        <taxon>Basidiomycota</taxon>
        <taxon>Agaricomycotina</taxon>
        <taxon>Agaricomycetes</taxon>
        <taxon>Agaricomycetidae</taxon>
        <taxon>Agaricales</taxon>
        <taxon>Agaricineae</taxon>
        <taxon>Hymenogastraceae</taxon>
        <taxon>Gymnopilus</taxon>
    </lineage>
</organism>
<evidence type="ECO:0000256" key="1">
    <source>
        <dbReference type="SAM" id="MobiDB-lite"/>
    </source>
</evidence>
<sequence>MTEIPPEAEVIDLTGLSDSSESEGDHEVDEIDGNEELSDVESDDSEIEITLNENTRSQLQKAIATVSESRLRELLSILVESEITIEAALTRELVTLKRGTQDIVPRWEMCANCEEEYDTNTFREDGECIFHRGRLFPQEEGFEDWDEYVHGPMDTLENRKEFPENFHWTCCDKNGTSEGCVKGQHKPAVARKRKRQESPHKEVL</sequence>
<dbReference type="OrthoDB" id="5422613at2759"/>
<accession>A0A9P5NCV1</accession>
<feature type="region of interest" description="Disordered" evidence="1">
    <location>
        <begin position="1"/>
        <end position="43"/>
    </location>
</feature>
<name>A0A9P5NCV1_GYMJU</name>
<dbReference type="AlphaFoldDB" id="A0A9P5NCV1"/>
<dbReference type="EMBL" id="JADNYJ010000150">
    <property type="protein sequence ID" value="KAF8879310.1"/>
    <property type="molecule type" value="Genomic_DNA"/>
</dbReference>
<gene>
    <name evidence="2" type="ORF">CPB84DRAFT_1852126</name>
</gene>
<feature type="compositionally biased region" description="Basic residues" evidence="1">
    <location>
        <begin position="183"/>
        <end position="195"/>
    </location>
</feature>
<evidence type="ECO:0000313" key="2">
    <source>
        <dbReference type="EMBL" id="KAF8879310.1"/>
    </source>
</evidence>
<comment type="caution">
    <text evidence="2">The sequence shown here is derived from an EMBL/GenBank/DDBJ whole genome shotgun (WGS) entry which is preliminary data.</text>
</comment>
<feature type="region of interest" description="Disordered" evidence="1">
    <location>
        <begin position="179"/>
        <end position="204"/>
    </location>
</feature>
<reference evidence="2" key="1">
    <citation type="submission" date="2020-11" db="EMBL/GenBank/DDBJ databases">
        <authorList>
            <consortium name="DOE Joint Genome Institute"/>
            <person name="Ahrendt S."/>
            <person name="Riley R."/>
            <person name="Andreopoulos W."/>
            <person name="LaButti K."/>
            <person name="Pangilinan J."/>
            <person name="Ruiz-duenas F.J."/>
            <person name="Barrasa J.M."/>
            <person name="Sanchez-Garcia M."/>
            <person name="Camarero S."/>
            <person name="Miyauchi S."/>
            <person name="Serrano A."/>
            <person name="Linde D."/>
            <person name="Babiker R."/>
            <person name="Drula E."/>
            <person name="Ayuso-Fernandez I."/>
            <person name="Pacheco R."/>
            <person name="Padilla G."/>
            <person name="Ferreira P."/>
            <person name="Barriuso J."/>
            <person name="Kellner H."/>
            <person name="Castanera R."/>
            <person name="Alfaro M."/>
            <person name="Ramirez L."/>
            <person name="Pisabarro A.G."/>
            <person name="Kuo A."/>
            <person name="Tritt A."/>
            <person name="Lipzen A."/>
            <person name="He G."/>
            <person name="Yan M."/>
            <person name="Ng V."/>
            <person name="Cullen D."/>
            <person name="Martin F."/>
            <person name="Rosso M.-N."/>
            <person name="Henrissat B."/>
            <person name="Hibbett D."/>
            <person name="Martinez A.T."/>
            <person name="Grigoriev I.V."/>
        </authorList>
    </citation>
    <scope>NUCLEOTIDE SEQUENCE</scope>
    <source>
        <strain evidence="2">AH 44721</strain>
    </source>
</reference>
<protein>
    <submittedName>
        <fullName evidence="2">Uncharacterized protein</fullName>
    </submittedName>
</protein>
<dbReference type="PANTHER" id="PTHR38167:SF1">
    <property type="entry name" value="C2H2-TYPE DOMAIN-CONTAINING PROTEIN"/>
    <property type="match status" value="1"/>
</dbReference>
<dbReference type="Proteomes" id="UP000724874">
    <property type="component" value="Unassembled WGS sequence"/>
</dbReference>
<dbReference type="PANTHER" id="PTHR38167">
    <property type="entry name" value="C2H2-TYPE DOMAIN-CONTAINING PROTEIN"/>
    <property type="match status" value="1"/>
</dbReference>
<keyword evidence="3" id="KW-1185">Reference proteome</keyword>
<proteinExistence type="predicted"/>